<comment type="caution">
    <text evidence="7">The sequence shown here is derived from an EMBL/GenBank/DDBJ whole genome shotgun (WGS) entry which is preliminary data.</text>
</comment>
<feature type="transmembrane region" description="Helical" evidence="5">
    <location>
        <begin position="125"/>
        <end position="145"/>
    </location>
</feature>
<evidence type="ECO:0000259" key="6">
    <source>
        <dbReference type="Pfam" id="PF06271"/>
    </source>
</evidence>
<evidence type="ECO:0000256" key="2">
    <source>
        <dbReference type="ARBA" id="ARBA00022692"/>
    </source>
</evidence>
<name>A0A6G4A5J3_9BACL</name>
<proteinExistence type="predicted"/>
<dbReference type="PANTHER" id="PTHR38480">
    <property type="entry name" value="SLR0254 PROTEIN"/>
    <property type="match status" value="1"/>
</dbReference>
<evidence type="ECO:0000256" key="5">
    <source>
        <dbReference type="SAM" id="Phobius"/>
    </source>
</evidence>
<feature type="transmembrane region" description="Helical" evidence="5">
    <location>
        <begin position="66"/>
        <end position="87"/>
    </location>
</feature>
<gene>
    <name evidence="7" type="ORF">GK047_24890</name>
</gene>
<dbReference type="PANTHER" id="PTHR38480:SF1">
    <property type="entry name" value="SLR0254 PROTEIN"/>
    <property type="match status" value="1"/>
</dbReference>
<dbReference type="InterPro" id="IPR010432">
    <property type="entry name" value="RDD"/>
</dbReference>
<accession>A0A6G4A5J3</accession>
<dbReference type="AlphaFoldDB" id="A0A6G4A5J3"/>
<sequence>MNESLDKEVTIITPEQVQLQFQTAGLGTRALAHLIDAVILSIVNTILFVAALGFGRLYAGEWLPDIADYLIVLVIVLFIVINLGYFVCTEAYMGGQTPGKKKIGIRVLQNNGQSATLLSIIIRNLFRLLDMLPSFYFLGALAIFLTARDKRVGDMVAGTIVVIEARSERLKLRRQIDKAISKWKLDIPLIEFDDAAKQAVTSEDWQLLQAWIERIPTMHSSRLQQLAFPIAQHFTRKLGHDVTIQSNPASYLIRIYEHLREDWEI</sequence>
<dbReference type="RefSeq" id="WP_163952852.1">
    <property type="nucleotide sequence ID" value="NZ_JAAIKC010000014.1"/>
</dbReference>
<keyword evidence="4 5" id="KW-0472">Membrane</keyword>
<protein>
    <submittedName>
        <fullName evidence="7">RDD family protein</fullName>
    </submittedName>
</protein>
<keyword evidence="2 5" id="KW-0812">Transmembrane</keyword>
<evidence type="ECO:0000256" key="1">
    <source>
        <dbReference type="ARBA" id="ARBA00004141"/>
    </source>
</evidence>
<feature type="domain" description="RDD" evidence="6">
    <location>
        <begin position="23"/>
        <end position="158"/>
    </location>
</feature>
<comment type="subcellular location">
    <subcellularLocation>
        <location evidence="1">Membrane</location>
        <topology evidence="1">Multi-pass membrane protein</topology>
    </subcellularLocation>
</comment>
<evidence type="ECO:0000256" key="4">
    <source>
        <dbReference type="ARBA" id="ARBA00023136"/>
    </source>
</evidence>
<feature type="transmembrane region" description="Helical" evidence="5">
    <location>
        <begin position="30"/>
        <end position="54"/>
    </location>
</feature>
<keyword evidence="3 5" id="KW-1133">Transmembrane helix</keyword>
<dbReference type="Pfam" id="PF06271">
    <property type="entry name" value="RDD"/>
    <property type="match status" value="1"/>
</dbReference>
<evidence type="ECO:0000256" key="3">
    <source>
        <dbReference type="ARBA" id="ARBA00022989"/>
    </source>
</evidence>
<organism evidence="7">
    <name type="scientific">Paenibacillus sp. SYP-B3998</name>
    <dbReference type="NCBI Taxonomy" id="2678564"/>
    <lineage>
        <taxon>Bacteria</taxon>
        <taxon>Bacillati</taxon>
        <taxon>Bacillota</taxon>
        <taxon>Bacilli</taxon>
        <taxon>Bacillales</taxon>
        <taxon>Paenibacillaceae</taxon>
        <taxon>Paenibacillus</taxon>
    </lineage>
</organism>
<reference evidence="7" key="1">
    <citation type="submission" date="2020-02" db="EMBL/GenBank/DDBJ databases">
        <authorList>
            <person name="Shen X.-R."/>
            <person name="Zhang Y.-X."/>
        </authorList>
    </citation>
    <scope>NUCLEOTIDE SEQUENCE</scope>
    <source>
        <strain evidence="7">SYP-B3998</strain>
    </source>
</reference>
<evidence type="ECO:0000313" key="7">
    <source>
        <dbReference type="EMBL" id="NEW09214.1"/>
    </source>
</evidence>
<dbReference type="EMBL" id="JAAIKC010000014">
    <property type="protein sequence ID" value="NEW09214.1"/>
    <property type="molecule type" value="Genomic_DNA"/>
</dbReference>
<dbReference type="GO" id="GO:0016020">
    <property type="term" value="C:membrane"/>
    <property type="evidence" value="ECO:0007669"/>
    <property type="project" value="UniProtKB-SubCell"/>
</dbReference>